<dbReference type="PANTHER" id="PTHR23537">
    <property type="match status" value="1"/>
</dbReference>
<feature type="transmembrane region" description="Helical" evidence="5">
    <location>
        <begin position="351"/>
        <end position="373"/>
    </location>
</feature>
<dbReference type="Pfam" id="PF06779">
    <property type="entry name" value="MFS_4"/>
    <property type="match status" value="1"/>
</dbReference>
<dbReference type="InterPro" id="IPR020846">
    <property type="entry name" value="MFS_dom"/>
</dbReference>
<evidence type="ECO:0000313" key="7">
    <source>
        <dbReference type="EMBL" id="TWI93313.1"/>
    </source>
</evidence>
<dbReference type="GO" id="GO:0022857">
    <property type="term" value="F:transmembrane transporter activity"/>
    <property type="evidence" value="ECO:0007669"/>
    <property type="project" value="InterPro"/>
</dbReference>
<feature type="transmembrane region" description="Helical" evidence="5">
    <location>
        <begin position="317"/>
        <end position="339"/>
    </location>
</feature>
<organism evidence="7 8">
    <name type="scientific">Roseibium hamelinense</name>
    <dbReference type="NCBI Taxonomy" id="150831"/>
    <lineage>
        <taxon>Bacteria</taxon>
        <taxon>Pseudomonadati</taxon>
        <taxon>Pseudomonadota</taxon>
        <taxon>Alphaproteobacteria</taxon>
        <taxon>Hyphomicrobiales</taxon>
        <taxon>Stappiaceae</taxon>
        <taxon>Roseibium</taxon>
    </lineage>
</organism>
<feature type="transmembrane region" description="Helical" evidence="5">
    <location>
        <begin position="107"/>
        <end position="127"/>
    </location>
</feature>
<dbReference type="PROSITE" id="PS50850">
    <property type="entry name" value="MFS"/>
    <property type="match status" value="1"/>
</dbReference>
<feature type="transmembrane region" description="Helical" evidence="5">
    <location>
        <begin position="266"/>
        <end position="285"/>
    </location>
</feature>
<keyword evidence="3 5" id="KW-0472">Membrane</keyword>
<feature type="transmembrane region" description="Helical" evidence="5">
    <location>
        <begin position="52"/>
        <end position="73"/>
    </location>
</feature>
<feature type="transmembrane region" description="Helical" evidence="5">
    <location>
        <begin position="233"/>
        <end position="254"/>
    </location>
</feature>
<dbReference type="SUPFAM" id="SSF103473">
    <property type="entry name" value="MFS general substrate transporter"/>
    <property type="match status" value="1"/>
</dbReference>
<reference evidence="7 8" key="1">
    <citation type="submission" date="2019-07" db="EMBL/GenBank/DDBJ databases">
        <title>Genomic Encyclopedia of Archaeal and Bacterial Type Strains, Phase II (KMG-II): from individual species to whole genera.</title>
        <authorList>
            <person name="Goeker M."/>
        </authorList>
    </citation>
    <scope>NUCLEOTIDE SEQUENCE [LARGE SCALE GENOMIC DNA]</scope>
    <source>
        <strain evidence="7 8">ATCC BAA-252</strain>
    </source>
</reference>
<feature type="transmembrane region" description="Helical" evidence="5">
    <location>
        <begin position="292"/>
        <end position="311"/>
    </location>
</feature>
<dbReference type="Proteomes" id="UP000320593">
    <property type="component" value="Unassembled WGS sequence"/>
</dbReference>
<dbReference type="InterPro" id="IPR036259">
    <property type="entry name" value="MFS_trans_sf"/>
</dbReference>
<evidence type="ECO:0000256" key="2">
    <source>
        <dbReference type="ARBA" id="ARBA00022989"/>
    </source>
</evidence>
<evidence type="ECO:0000256" key="5">
    <source>
        <dbReference type="SAM" id="Phobius"/>
    </source>
</evidence>
<feature type="transmembrane region" description="Helical" evidence="5">
    <location>
        <begin position="12"/>
        <end position="32"/>
    </location>
</feature>
<dbReference type="AlphaFoldDB" id="A0A562TIR1"/>
<keyword evidence="1 5" id="KW-0812">Transmembrane</keyword>
<keyword evidence="2 5" id="KW-1133">Transmembrane helix</keyword>
<protein>
    <submittedName>
        <fullName evidence="7">Putative MFS family arabinose efflux permease</fullName>
    </submittedName>
</protein>
<keyword evidence="8" id="KW-1185">Reference proteome</keyword>
<dbReference type="GO" id="GO:0005886">
    <property type="term" value="C:plasma membrane"/>
    <property type="evidence" value="ECO:0007669"/>
    <property type="project" value="TreeGrafter"/>
</dbReference>
<proteinExistence type="predicted"/>
<comment type="caution">
    <text evidence="7">The sequence shown here is derived from an EMBL/GenBank/DDBJ whole genome shotgun (WGS) entry which is preliminary data.</text>
</comment>
<feature type="transmembrane region" description="Helical" evidence="5">
    <location>
        <begin position="379"/>
        <end position="399"/>
    </location>
</feature>
<dbReference type="EMBL" id="VLLF01000001">
    <property type="protein sequence ID" value="TWI93313.1"/>
    <property type="molecule type" value="Genomic_DNA"/>
</dbReference>
<feature type="transmembrane region" description="Helical" evidence="5">
    <location>
        <begin position="170"/>
        <end position="191"/>
    </location>
</feature>
<dbReference type="Gene3D" id="1.20.1250.20">
    <property type="entry name" value="MFS general substrate transporter like domains"/>
    <property type="match status" value="1"/>
</dbReference>
<evidence type="ECO:0000256" key="1">
    <source>
        <dbReference type="ARBA" id="ARBA00022692"/>
    </source>
</evidence>
<feature type="domain" description="Major facilitator superfamily (MFS) profile" evidence="6">
    <location>
        <begin position="9"/>
        <end position="406"/>
    </location>
</feature>
<evidence type="ECO:0000313" key="8">
    <source>
        <dbReference type="Proteomes" id="UP000320593"/>
    </source>
</evidence>
<accession>A0A562TIR1</accession>
<name>A0A562TIR1_9HYPH</name>
<gene>
    <name evidence="7" type="ORF">JM93_00869</name>
</gene>
<dbReference type="PANTHER" id="PTHR23537:SF1">
    <property type="entry name" value="SUGAR TRANSPORTER"/>
    <property type="match status" value="1"/>
</dbReference>
<feature type="transmembrane region" description="Helical" evidence="5">
    <location>
        <begin position="139"/>
        <end position="158"/>
    </location>
</feature>
<sequence length="409" mass="41496">MFRTPSPARPVPLAFGGFIALAAAMGIGRFVYTPILPAMAAGIPLPPTEAGLIASANFLGYLTGALTASAGLFARHPRWWFLTGMAISALTSGAMGLTPAFGVLAALRFVSGLASAFVLVFASTVVLERLQAAGRPGLSALHFGGVGAGIAFSAMLIASLEAGSASWPQLWFASALATLVFLAVALVLVPAEPAADRPAMDGPAAQTHPDTAQKPPAAQATPPLWTAPLVRLVLAYGLFGFGYVITATFVSVIAAEDPAMAPVQHLVWLVVGLAAAPSIYLWNAVSSRLGSASAFALACLAEAAGVTLTVAGFGPFWLMFGAALLGGTFMGITALGLTQARSLSPAHASRLLALMTASFGLGQMIGPFVAGTLREATGSYAAASLIAAAALVVASALVFRSDQAWANSQ</sequence>
<feature type="transmembrane region" description="Helical" evidence="5">
    <location>
        <begin position="80"/>
        <end position="101"/>
    </location>
</feature>
<evidence type="ECO:0000256" key="4">
    <source>
        <dbReference type="SAM" id="MobiDB-lite"/>
    </source>
</evidence>
<feature type="region of interest" description="Disordered" evidence="4">
    <location>
        <begin position="198"/>
        <end position="218"/>
    </location>
</feature>
<dbReference type="InterPro" id="IPR010645">
    <property type="entry name" value="MFS_4"/>
</dbReference>
<evidence type="ECO:0000259" key="6">
    <source>
        <dbReference type="PROSITE" id="PS50850"/>
    </source>
</evidence>
<evidence type="ECO:0000256" key="3">
    <source>
        <dbReference type="ARBA" id="ARBA00023136"/>
    </source>
</evidence>